<evidence type="ECO:0000313" key="2">
    <source>
        <dbReference type="Proteomes" id="UP000229972"/>
    </source>
</evidence>
<dbReference type="EMBL" id="PFAL01000033">
    <property type="protein sequence ID" value="PIR95201.1"/>
    <property type="molecule type" value="Genomic_DNA"/>
</dbReference>
<sequence length="85" mass="9974">MEDNFQSLSNIFKAKKTVKAPAYPWQDLALRIIKELGIPSFKRSAVFKVCKEKPVHEVERALNDTKELCKNGARWKYFFKIIDQK</sequence>
<name>A0A2H0V810_9BACT</name>
<proteinExistence type="predicted"/>
<comment type="caution">
    <text evidence="1">The sequence shown here is derived from an EMBL/GenBank/DDBJ whole genome shotgun (WGS) entry which is preliminary data.</text>
</comment>
<accession>A0A2H0V810</accession>
<organism evidence="1 2">
    <name type="scientific">Candidatus Falkowbacteria bacterium CG10_big_fil_rev_8_21_14_0_10_37_18</name>
    <dbReference type="NCBI Taxonomy" id="1974562"/>
    <lineage>
        <taxon>Bacteria</taxon>
        <taxon>Candidatus Falkowiibacteriota</taxon>
    </lineage>
</organism>
<evidence type="ECO:0000313" key="1">
    <source>
        <dbReference type="EMBL" id="PIR95201.1"/>
    </source>
</evidence>
<dbReference type="Proteomes" id="UP000229972">
    <property type="component" value="Unassembled WGS sequence"/>
</dbReference>
<dbReference type="AlphaFoldDB" id="A0A2H0V810"/>
<reference evidence="2" key="1">
    <citation type="submission" date="2017-09" db="EMBL/GenBank/DDBJ databases">
        <title>Depth-based differentiation of microbial function through sediment-hosted aquifers and enrichment of novel symbionts in the deep terrestrial subsurface.</title>
        <authorList>
            <person name="Probst A.J."/>
            <person name="Ladd B."/>
            <person name="Jarett J.K."/>
            <person name="Geller-Mcgrath D.E."/>
            <person name="Sieber C.M.K."/>
            <person name="Emerson J.B."/>
            <person name="Anantharaman K."/>
            <person name="Thomas B.C."/>
            <person name="Malmstrom R."/>
            <person name="Stieglmeier M."/>
            <person name="Klingl A."/>
            <person name="Woyke T."/>
            <person name="Ryan C.M."/>
            <person name="Banfield J.F."/>
        </authorList>
    </citation>
    <scope>NUCLEOTIDE SEQUENCE [LARGE SCALE GENOMIC DNA]</scope>
</reference>
<gene>
    <name evidence="1" type="ORF">COT93_03615</name>
</gene>
<protein>
    <submittedName>
        <fullName evidence="1">Uncharacterized protein</fullName>
    </submittedName>
</protein>